<dbReference type="EMBL" id="AP004457">
    <property type="protein sequence ID" value="BAD09369.1"/>
    <property type="molecule type" value="Genomic_DNA"/>
</dbReference>
<organism evidence="2 3">
    <name type="scientific">Oryza sativa subsp. japonica</name>
    <name type="common">Rice</name>
    <dbReference type="NCBI Taxonomy" id="39947"/>
    <lineage>
        <taxon>Eukaryota</taxon>
        <taxon>Viridiplantae</taxon>
        <taxon>Streptophyta</taxon>
        <taxon>Embryophyta</taxon>
        <taxon>Tracheophyta</taxon>
        <taxon>Spermatophyta</taxon>
        <taxon>Magnoliopsida</taxon>
        <taxon>Liliopsida</taxon>
        <taxon>Poales</taxon>
        <taxon>Poaceae</taxon>
        <taxon>BOP clade</taxon>
        <taxon>Oryzoideae</taxon>
        <taxon>Oryzeae</taxon>
        <taxon>Oryzinae</taxon>
        <taxon>Oryza</taxon>
        <taxon>Oryza sativa</taxon>
    </lineage>
</organism>
<evidence type="ECO:0000313" key="2">
    <source>
        <dbReference type="EMBL" id="BAD09369.1"/>
    </source>
</evidence>
<reference evidence="3" key="2">
    <citation type="journal article" date="2008" name="Nucleic Acids Res.">
        <title>The rice annotation project database (RAP-DB): 2008 update.</title>
        <authorList>
            <consortium name="The rice annotation project (RAP)"/>
        </authorList>
    </citation>
    <scope>GENOME REANNOTATION</scope>
    <source>
        <strain evidence="3">cv. Nipponbare</strain>
    </source>
</reference>
<reference evidence="3" key="1">
    <citation type="journal article" date="2005" name="Nature">
        <title>The map-based sequence of the rice genome.</title>
        <authorList>
            <consortium name="International rice genome sequencing project (IRGSP)"/>
            <person name="Matsumoto T."/>
            <person name="Wu J."/>
            <person name="Kanamori H."/>
            <person name="Katayose Y."/>
            <person name="Fujisawa M."/>
            <person name="Namiki N."/>
            <person name="Mizuno H."/>
            <person name="Yamamoto K."/>
            <person name="Antonio B.A."/>
            <person name="Baba T."/>
            <person name="Sakata K."/>
            <person name="Nagamura Y."/>
            <person name="Aoki H."/>
            <person name="Arikawa K."/>
            <person name="Arita K."/>
            <person name="Bito T."/>
            <person name="Chiden Y."/>
            <person name="Fujitsuka N."/>
            <person name="Fukunaka R."/>
            <person name="Hamada M."/>
            <person name="Harada C."/>
            <person name="Hayashi A."/>
            <person name="Hijishita S."/>
            <person name="Honda M."/>
            <person name="Hosokawa S."/>
            <person name="Ichikawa Y."/>
            <person name="Idonuma A."/>
            <person name="Iijima M."/>
            <person name="Ikeda M."/>
            <person name="Ikeno M."/>
            <person name="Ito K."/>
            <person name="Ito S."/>
            <person name="Ito T."/>
            <person name="Ito Y."/>
            <person name="Ito Y."/>
            <person name="Iwabuchi A."/>
            <person name="Kamiya K."/>
            <person name="Karasawa W."/>
            <person name="Kurita K."/>
            <person name="Katagiri S."/>
            <person name="Kikuta A."/>
            <person name="Kobayashi H."/>
            <person name="Kobayashi N."/>
            <person name="Machita K."/>
            <person name="Maehara T."/>
            <person name="Masukawa M."/>
            <person name="Mizubayashi T."/>
            <person name="Mukai Y."/>
            <person name="Nagasaki H."/>
            <person name="Nagata Y."/>
            <person name="Naito S."/>
            <person name="Nakashima M."/>
            <person name="Nakama Y."/>
            <person name="Nakamichi Y."/>
            <person name="Nakamura M."/>
            <person name="Meguro A."/>
            <person name="Negishi M."/>
            <person name="Ohta I."/>
            <person name="Ohta T."/>
            <person name="Okamoto M."/>
            <person name="Ono N."/>
            <person name="Saji S."/>
            <person name="Sakaguchi M."/>
            <person name="Sakai K."/>
            <person name="Shibata M."/>
            <person name="Shimokawa T."/>
            <person name="Song J."/>
            <person name="Takazaki Y."/>
            <person name="Terasawa K."/>
            <person name="Tsugane M."/>
            <person name="Tsuji K."/>
            <person name="Ueda S."/>
            <person name="Waki K."/>
            <person name="Yamagata H."/>
            <person name="Yamamoto M."/>
            <person name="Yamamoto S."/>
            <person name="Yamane H."/>
            <person name="Yoshiki S."/>
            <person name="Yoshihara R."/>
            <person name="Yukawa K."/>
            <person name="Zhong H."/>
            <person name="Yano M."/>
            <person name="Yuan Q."/>
            <person name="Ouyang S."/>
            <person name="Liu J."/>
            <person name="Jones K.M."/>
            <person name="Gansberger K."/>
            <person name="Moffat K."/>
            <person name="Hill J."/>
            <person name="Bera J."/>
            <person name="Fadrosh D."/>
            <person name="Jin S."/>
            <person name="Johri S."/>
            <person name="Kim M."/>
            <person name="Overton L."/>
            <person name="Reardon M."/>
            <person name="Tsitrin T."/>
            <person name="Vuong H."/>
            <person name="Weaver B."/>
            <person name="Ciecko A."/>
            <person name="Tallon L."/>
            <person name="Jackson J."/>
            <person name="Pai G."/>
            <person name="Aken S.V."/>
            <person name="Utterback T."/>
            <person name="Reidmuller S."/>
            <person name="Feldblyum T."/>
            <person name="Hsiao J."/>
            <person name="Zismann V."/>
            <person name="Iobst S."/>
            <person name="de Vazeille A.R."/>
            <person name="Buell C.R."/>
            <person name="Ying K."/>
            <person name="Li Y."/>
            <person name="Lu T."/>
            <person name="Huang Y."/>
            <person name="Zhao Q."/>
            <person name="Feng Q."/>
            <person name="Zhang L."/>
            <person name="Zhu J."/>
            <person name="Weng Q."/>
            <person name="Mu J."/>
            <person name="Lu Y."/>
            <person name="Fan D."/>
            <person name="Liu Y."/>
            <person name="Guan J."/>
            <person name="Zhang Y."/>
            <person name="Yu S."/>
            <person name="Liu X."/>
            <person name="Zhang Y."/>
            <person name="Hong G."/>
            <person name="Han B."/>
            <person name="Choisne N."/>
            <person name="Demange N."/>
            <person name="Orjeda G."/>
            <person name="Samain S."/>
            <person name="Cattolico L."/>
            <person name="Pelletier E."/>
            <person name="Couloux A."/>
            <person name="Segurens B."/>
            <person name="Wincker P."/>
            <person name="D'Hont A."/>
            <person name="Scarpelli C."/>
            <person name="Weissenbach J."/>
            <person name="Salanoubat M."/>
            <person name="Quetier F."/>
            <person name="Yu Y."/>
            <person name="Kim H.R."/>
            <person name="Rambo T."/>
            <person name="Currie J."/>
            <person name="Collura K."/>
            <person name="Luo M."/>
            <person name="Yang T."/>
            <person name="Ammiraju J.S.S."/>
            <person name="Engler F."/>
            <person name="Soderlund C."/>
            <person name="Wing R.A."/>
            <person name="Palmer L.E."/>
            <person name="de la Bastide M."/>
            <person name="Spiegel L."/>
            <person name="Nascimento L."/>
            <person name="Zutavern T."/>
            <person name="O'Shaughnessy A."/>
            <person name="Dike S."/>
            <person name="Dedhia N."/>
            <person name="Preston R."/>
            <person name="Balija V."/>
            <person name="McCombie W.R."/>
            <person name="Chow T."/>
            <person name="Chen H."/>
            <person name="Chung M."/>
            <person name="Chen C."/>
            <person name="Shaw J."/>
            <person name="Wu H."/>
            <person name="Hsiao K."/>
            <person name="Chao Y."/>
            <person name="Chu M."/>
            <person name="Cheng C."/>
            <person name="Hour A."/>
            <person name="Lee P."/>
            <person name="Lin S."/>
            <person name="Lin Y."/>
            <person name="Liou J."/>
            <person name="Liu S."/>
            <person name="Hsing Y."/>
            <person name="Raghuvanshi S."/>
            <person name="Mohanty A."/>
            <person name="Bharti A.K."/>
            <person name="Gaur A."/>
            <person name="Gupta V."/>
            <person name="Kumar D."/>
            <person name="Ravi V."/>
            <person name="Vij S."/>
            <person name="Kapur A."/>
            <person name="Khurana P."/>
            <person name="Khurana P."/>
            <person name="Khurana J.P."/>
            <person name="Tyagi A.K."/>
            <person name="Gaikwad K."/>
            <person name="Singh A."/>
            <person name="Dalal V."/>
            <person name="Srivastava S."/>
            <person name="Dixit A."/>
            <person name="Pal A.K."/>
            <person name="Ghazi I.A."/>
            <person name="Yadav M."/>
            <person name="Pandit A."/>
            <person name="Bhargava A."/>
            <person name="Sureshbabu K."/>
            <person name="Batra K."/>
            <person name="Sharma T.R."/>
            <person name="Mohapatra T."/>
            <person name="Singh N.K."/>
            <person name="Messing J."/>
            <person name="Nelson A.B."/>
            <person name="Fuks G."/>
            <person name="Kavchok S."/>
            <person name="Keizer G."/>
            <person name="Linton E."/>
            <person name="Llaca V."/>
            <person name="Song R."/>
            <person name="Tanyolac B."/>
            <person name="Young S."/>
            <person name="Ho-Il K."/>
            <person name="Hahn J.H."/>
            <person name="Sangsakoo G."/>
            <person name="Vanavichit A."/>
            <person name="de Mattos Luiz.A.T."/>
            <person name="Zimmer P.D."/>
            <person name="Malone G."/>
            <person name="Dellagostin O."/>
            <person name="de Oliveira A.C."/>
            <person name="Bevan M."/>
            <person name="Bancroft I."/>
            <person name="Minx P."/>
            <person name="Cordum H."/>
            <person name="Wilson R."/>
            <person name="Cheng Z."/>
            <person name="Jin W."/>
            <person name="Jiang J."/>
            <person name="Leong S.A."/>
            <person name="Iwama H."/>
            <person name="Gojobori T."/>
            <person name="Itoh T."/>
            <person name="Niimura Y."/>
            <person name="Fujii Y."/>
            <person name="Habara T."/>
            <person name="Sakai H."/>
            <person name="Sato Y."/>
            <person name="Wilson G."/>
            <person name="Kumar K."/>
            <person name="McCouch S."/>
            <person name="Juretic N."/>
            <person name="Hoen D."/>
            <person name="Wright S."/>
            <person name="Bruskiewich R."/>
            <person name="Bureau T."/>
            <person name="Miyao A."/>
            <person name="Hirochika H."/>
            <person name="Nishikawa T."/>
            <person name="Kadowaki K."/>
            <person name="Sugiura M."/>
            <person name="Burr B."/>
            <person name="Sasaki T."/>
        </authorList>
    </citation>
    <scope>NUCLEOTIDE SEQUENCE [LARGE SCALE GENOMIC DNA]</scope>
    <source>
        <strain evidence="3">cv. Nipponbare</strain>
    </source>
</reference>
<evidence type="ECO:0000256" key="1">
    <source>
        <dbReference type="SAM" id="MobiDB-lite"/>
    </source>
</evidence>
<feature type="compositionally biased region" description="Gly residues" evidence="1">
    <location>
        <begin position="57"/>
        <end position="68"/>
    </location>
</feature>
<accession>Q6ZDE1</accession>
<dbReference type="Proteomes" id="UP000000763">
    <property type="component" value="Chromosome 8"/>
</dbReference>
<sequence length="68" mass="6633">MLYAGDLVVWSGREGGGGAGFGHSQGGRVAAAQAELSGADPSHRDGAEEEVSYPTGAGKGGSTGWPAS</sequence>
<feature type="compositionally biased region" description="Gly residues" evidence="1">
    <location>
        <begin position="15"/>
        <end position="25"/>
    </location>
</feature>
<feature type="region of interest" description="Disordered" evidence="1">
    <location>
        <begin position="15"/>
        <end position="68"/>
    </location>
</feature>
<protein>
    <submittedName>
        <fullName evidence="2">Uncharacterized protein</fullName>
    </submittedName>
</protein>
<dbReference type="AlphaFoldDB" id="Q6ZDE1"/>
<gene>
    <name evidence="2" type="primary">P0013B04.21</name>
</gene>
<name>Q6ZDE1_ORYSJ</name>
<evidence type="ECO:0000313" key="3">
    <source>
        <dbReference type="Proteomes" id="UP000000763"/>
    </source>
</evidence>
<proteinExistence type="predicted"/>